<organism evidence="1 2">
    <name type="scientific">Capnocytophaga genosp. AHN8471</name>
    <dbReference type="NCBI Taxonomy" id="327574"/>
    <lineage>
        <taxon>Bacteria</taxon>
        <taxon>Pseudomonadati</taxon>
        <taxon>Bacteroidota</taxon>
        <taxon>Flavobacteriia</taxon>
        <taxon>Flavobacteriales</taxon>
        <taxon>Flavobacteriaceae</taxon>
        <taxon>Capnocytophaga</taxon>
    </lineage>
</organism>
<dbReference type="EMBL" id="JAEUAH010000001">
    <property type="protein sequence ID" value="MBM0649290.1"/>
    <property type="molecule type" value="Genomic_DNA"/>
</dbReference>
<accession>A0ABS1YSC9</accession>
<dbReference type="RefSeq" id="WP_203093223.1">
    <property type="nucleotide sequence ID" value="NZ_JAESPH010000003.1"/>
</dbReference>
<keyword evidence="2" id="KW-1185">Reference proteome</keyword>
<protein>
    <recommendedName>
        <fullName evidence="3">NERD domain-containing protein</fullName>
    </recommendedName>
</protein>
<name>A0ABS1YSC9_9FLAO</name>
<evidence type="ECO:0000313" key="1">
    <source>
        <dbReference type="EMBL" id="MBM0649290.1"/>
    </source>
</evidence>
<evidence type="ECO:0000313" key="2">
    <source>
        <dbReference type="Proteomes" id="UP000603506"/>
    </source>
</evidence>
<evidence type="ECO:0008006" key="3">
    <source>
        <dbReference type="Google" id="ProtNLM"/>
    </source>
</evidence>
<sequence>MNTLQQIEEDIKEFLDKELKEKGRVFLNEWDFQMSLSLFLTHIKDYKVHLEYVVPLNFLAEKNKKKYPFANKENINIDIVIEKEGLFYLIELKYKTQRATIKFERFGEINCVSLKDQSRIPMSKYDFWKDVARLEFLKESFEKVKGGLCIFLTNNETYTRGDKGISEEFTMEAQKSHIGTLTLKDGKTKKKCPEFSLSKDYQIEKWSKVANEETKIAFHYCIVRVD</sequence>
<dbReference type="Proteomes" id="UP000603506">
    <property type="component" value="Unassembled WGS sequence"/>
</dbReference>
<gene>
    <name evidence="1" type="ORF">JNB19_00740</name>
</gene>
<reference evidence="1 2" key="1">
    <citation type="submission" date="2021-01" db="EMBL/GenBank/DDBJ databases">
        <title>Evidence that Capnocytophaga endodontalis is a later homotypic synonym for Capnocytophaga genospecies AHN8471, and request for opinion on proposed recognition of strain AHN8471 as type strain of the species.</title>
        <authorList>
            <person name="Nicholson A.C."/>
            <person name="Hopper C.L."/>
            <person name="Gulvik C.A."/>
            <person name="Mcquiston J.R."/>
            <person name="Lau E.F."/>
        </authorList>
    </citation>
    <scope>NUCLEOTIDE SEQUENCE [LARGE SCALE GENOMIC DNA]</scope>
    <source>
        <strain evidence="1 2">AHN9576</strain>
    </source>
</reference>
<proteinExistence type="predicted"/>
<comment type="caution">
    <text evidence="1">The sequence shown here is derived from an EMBL/GenBank/DDBJ whole genome shotgun (WGS) entry which is preliminary data.</text>
</comment>